<dbReference type="InterPro" id="IPR050754">
    <property type="entry name" value="FKBP4/5/8-like"/>
</dbReference>
<dbReference type="AlphaFoldDB" id="A0A1D1VEV4"/>
<dbReference type="SMART" id="SM00028">
    <property type="entry name" value="TPR"/>
    <property type="match status" value="2"/>
</dbReference>
<name>A0A1D1VEV4_RAMVA</name>
<keyword evidence="4" id="KW-1185">Reference proteome</keyword>
<dbReference type="Proteomes" id="UP000186922">
    <property type="component" value="Unassembled WGS sequence"/>
</dbReference>
<dbReference type="Gene3D" id="1.25.40.10">
    <property type="entry name" value="Tetratricopeptide repeat domain"/>
    <property type="match status" value="1"/>
</dbReference>
<dbReference type="SUPFAM" id="SSF48452">
    <property type="entry name" value="TPR-like"/>
    <property type="match status" value="1"/>
</dbReference>
<dbReference type="PANTHER" id="PTHR46512:SF10">
    <property type="entry name" value="FK506-BINDING PROTEIN-LIKE"/>
    <property type="match status" value="1"/>
</dbReference>
<feature type="coiled-coil region" evidence="2">
    <location>
        <begin position="193"/>
        <end position="220"/>
    </location>
</feature>
<feature type="repeat" description="TPR" evidence="1">
    <location>
        <begin position="253"/>
        <end position="286"/>
    </location>
</feature>
<dbReference type="Pfam" id="PF13181">
    <property type="entry name" value="TPR_8"/>
    <property type="match status" value="1"/>
</dbReference>
<evidence type="ECO:0000256" key="2">
    <source>
        <dbReference type="SAM" id="Coils"/>
    </source>
</evidence>
<dbReference type="InterPro" id="IPR019734">
    <property type="entry name" value="TPR_rpt"/>
</dbReference>
<evidence type="ECO:0000313" key="4">
    <source>
        <dbReference type="Proteomes" id="UP000186922"/>
    </source>
</evidence>
<dbReference type="STRING" id="947166.A0A1D1VEV4"/>
<accession>A0A1D1VEV4</accession>
<organism evidence="3 4">
    <name type="scientific">Ramazzottius varieornatus</name>
    <name type="common">Water bear</name>
    <name type="synonym">Tardigrade</name>
    <dbReference type="NCBI Taxonomy" id="947166"/>
    <lineage>
        <taxon>Eukaryota</taxon>
        <taxon>Metazoa</taxon>
        <taxon>Ecdysozoa</taxon>
        <taxon>Tardigrada</taxon>
        <taxon>Eutardigrada</taxon>
        <taxon>Parachela</taxon>
        <taxon>Hypsibioidea</taxon>
        <taxon>Ramazzottiidae</taxon>
        <taxon>Ramazzottius</taxon>
    </lineage>
</organism>
<keyword evidence="1" id="KW-0802">TPR repeat</keyword>
<evidence type="ECO:0000256" key="1">
    <source>
        <dbReference type="PROSITE-ProRule" id="PRU00339"/>
    </source>
</evidence>
<dbReference type="InterPro" id="IPR011990">
    <property type="entry name" value="TPR-like_helical_dom_sf"/>
</dbReference>
<dbReference type="PROSITE" id="PS50005">
    <property type="entry name" value="TPR"/>
    <property type="match status" value="2"/>
</dbReference>
<dbReference type="PANTHER" id="PTHR46512">
    <property type="entry name" value="PEPTIDYLPROLYL ISOMERASE"/>
    <property type="match status" value="1"/>
</dbReference>
<comment type="caution">
    <text evidence="3">The sequence shown here is derived from an EMBL/GenBank/DDBJ whole genome shotgun (WGS) entry which is preliminary data.</text>
</comment>
<sequence>MVVVETVQEAAPETEKKWDFASDKTFKKRLIRKGKGLFCPRDGSVCQFLITPLPPTSAETLTSRSLRLGHTLEGLKEIIIGEHDAELDHMLDKIIEHMKAEEVAEFKFNINAVEHTSLNTEVGSKAKESVLIAIRIELLSFVEVPELWELNSAQLVDGGRHHKEEGVKWFKNGNHVYALRRFMKAIRFLIVVDKEILENLAKENEEAAELLKEYRFLMANVYVNISAVQLKSNNYNAVIDNCGRALALEPSNVKAFYRRGLAHASLGNSSSAKADFLSALKLSPNDKDIRKELEKYGIGSKEPLKEMKTE</sequence>
<proteinExistence type="predicted"/>
<evidence type="ECO:0000313" key="3">
    <source>
        <dbReference type="EMBL" id="GAU99440.1"/>
    </source>
</evidence>
<reference evidence="3 4" key="1">
    <citation type="journal article" date="2016" name="Nat. Commun.">
        <title>Extremotolerant tardigrade genome and improved radiotolerance of human cultured cells by tardigrade-unique protein.</title>
        <authorList>
            <person name="Hashimoto T."/>
            <person name="Horikawa D.D."/>
            <person name="Saito Y."/>
            <person name="Kuwahara H."/>
            <person name="Kozuka-Hata H."/>
            <person name="Shin-I T."/>
            <person name="Minakuchi Y."/>
            <person name="Ohishi K."/>
            <person name="Motoyama A."/>
            <person name="Aizu T."/>
            <person name="Enomoto A."/>
            <person name="Kondo K."/>
            <person name="Tanaka S."/>
            <person name="Hara Y."/>
            <person name="Koshikawa S."/>
            <person name="Sagara H."/>
            <person name="Miura T."/>
            <person name="Yokobori S."/>
            <person name="Miyagawa K."/>
            <person name="Suzuki Y."/>
            <person name="Kubo T."/>
            <person name="Oyama M."/>
            <person name="Kohara Y."/>
            <person name="Fujiyama A."/>
            <person name="Arakawa K."/>
            <person name="Katayama T."/>
            <person name="Toyoda A."/>
            <person name="Kunieda T."/>
        </authorList>
    </citation>
    <scope>NUCLEOTIDE SEQUENCE [LARGE SCALE GENOMIC DNA]</scope>
    <source>
        <strain evidence="3 4">YOKOZUNA-1</strain>
    </source>
</reference>
<dbReference type="EMBL" id="BDGG01000005">
    <property type="protein sequence ID" value="GAU99440.1"/>
    <property type="molecule type" value="Genomic_DNA"/>
</dbReference>
<protein>
    <submittedName>
        <fullName evidence="3">Uncharacterized protein</fullName>
    </submittedName>
</protein>
<gene>
    <name evidence="3" type="primary">RvY_10445-1</name>
    <name evidence="3" type="synonym">RvY_10445.1</name>
    <name evidence="3" type="ORF">RvY_10445</name>
</gene>
<keyword evidence="2" id="KW-0175">Coiled coil</keyword>
<dbReference type="OrthoDB" id="433738at2759"/>
<feature type="repeat" description="TPR" evidence="1">
    <location>
        <begin position="219"/>
        <end position="252"/>
    </location>
</feature>